<keyword evidence="8" id="KW-0732">Signal</keyword>
<keyword evidence="5" id="KW-0812">Transmembrane</keyword>
<dbReference type="NCBIfam" id="TIGR01844">
    <property type="entry name" value="type_I_sec_TolC"/>
    <property type="match status" value="1"/>
</dbReference>
<dbReference type="InterPro" id="IPR010130">
    <property type="entry name" value="T1SS_OMP_TolC"/>
</dbReference>
<name>A0A964WT94_9HYPH</name>
<evidence type="ECO:0008006" key="11">
    <source>
        <dbReference type="Google" id="ProtNLM"/>
    </source>
</evidence>
<dbReference type="Proteomes" id="UP000773614">
    <property type="component" value="Unassembled WGS sequence"/>
</dbReference>
<keyword evidence="3" id="KW-0813">Transport</keyword>
<evidence type="ECO:0000256" key="2">
    <source>
        <dbReference type="ARBA" id="ARBA00007613"/>
    </source>
</evidence>
<evidence type="ECO:0000256" key="4">
    <source>
        <dbReference type="ARBA" id="ARBA00022452"/>
    </source>
</evidence>
<keyword evidence="6" id="KW-0472">Membrane</keyword>
<dbReference type="SUPFAM" id="SSF56954">
    <property type="entry name" value="Outer membrane efflux proteins (OEP)"/>
    <property type="match status" value="1"/>
</dbReference>
<feature type="signal peptide" evidence="8">
    <location>
        <begin position="1"/>
        <end position="25"/>
    </location>
</feature>
<dbReference type="AlphaFoldDB" id="A0A964WT94"/>
<dbReference type="GO" id="GO:1990281">
    <property type="term" value="C:efflux pump complex"/>
    <property type="evidence" value="ECO:0007669"/>
    <property type="project" value="TreeGrafter"/>
</dbReference>
<sequence length="456" mass="49133">MYKKARLLACAGACSLLLAPGLARSETVIEALAAAYSFNPQINAARGNTRAADEYVPLAKSGRRPTAALTGDVTMESFNQRRSGLETSQTRTDGTVGLQVNQTLFKGFQTKNAIRQADASVLASRQQLENTVQSVLFQAAQAYMDVIRDTAILEARRQTVGFLEEQVRGAEDRFEVGETTRTDVAQTRARLSAAVSDVSLAEANLRVSEATYRQVIGHDPRNLQANFPFTRHLPKSLPRAVDLGLTEHPAVLSTIYSAEAAAFAVKQLEGQLLPTVSIQGTASSQFGIGNDDSVDSVAISGRVSIPIYQGGAVSAQIRQAKEQLGVAKIQSDVTRDQVRATVVSNWSQLDSAKASIISASAQVEAARIALAGVQEERAVGQRTTLDVLDAEQELLDARVNLINTQHDRLVASFGLLYATGRLAPTTLGIPVAVYRPEAHYEAVKDKWFGLRTPDGR</sequence>
<dbReference type="OrthoDB" id="9789368at2"/>
<comment type="similarity">
    <text evidence="2">Belongs to the outer membrane factor (OMF) (TC 1.B.17) family.</text>
</comment>
<dbReference type="PANTHER" id="PTHR30026">
    <property type="entry name" value="OUTER MEMBRANE PROTEIN TOLC"/>
    <property type="match status" value="1"/>
</dbReference>
<dbReference type="GO" id="GO:0015288">
    <property type="term" value="F:porin activity"/>
    <property type="evidence" value="ECO:0007669"/>
    <property type="project" value="TreeGrafter"/>
</dbReference>
<dbReference type="GO" id="GO:0009279">
    <property type="term" value="C:cell outer membrane"/>
    <property type="evidence" value="ECO:0007669"/>
    <property type="project" value="UniProtKB-SubCell"/>
</dbReference>
<evidence type="ECO:0000256" key="3">
    <source>
        <dbReference type="ARBA" id="ARBA00022448"/>
    </source>
</evidence>
<reference evidence="9" key="1">
    <citation type="submission" date="2019-03" db="EMBL/GenBank/DDBJ databases">
        <title>Afifella sp. nov., isolated from activated sludge.</title>
        <authorList>
            <person name="Li Q."/>
            <person name="Liu Y."/>
        </authorList>
    </citation>
    <scope>NUCLEOTIDE SEQUENCE</scope>
    <source>
        <strain evidence="9">L72</strain>
    </source>
</reference>
<protein>
    <recommendedName>
        <fullName evidence="11">Outer membrane protein</fullName>
    </recommendedName>
</protein>
<gene>
    <name evidence="9" type="ORF">E4O86_08270</name>
</gene>
<dbReference type="Gene3D" id="1.20.1600.10">
    <property type="entry name" value="Outer membrane efflux proteins (OEP)"/>
    <property type="match status" value="1"/>
</dbReference>
<evidence type="ECO:0000256" key="6">
    <source>
        <dbReference type="ARBA" id="ARBA00023136"/>
    </source>
</evidence>
<organism evidence="9 10">
    <name type="scientific">Propylenella binzhouense</name>
    <dbReference type="NCBI Taxonomy" id="2555902"/>
    <lineage>
        <taxon>Bacteria</taxon>
        <taxon>Pseudomonadati</taxon>
        <taxon>Pseudomonadota</taxon>
        <taxon>Alphaproteobacteria</taxon>
        <taxon>Hyphomicrobiales</taxon>
        <taxon>Propylenellaceae</taxon>
        <taxon>Propylenella</taxon>
    </lineage>
</organism>
<comment type="caution">
    <text evidence="9">The sequence shown here is derived from an EMBL/GenBank/DDBJ whole genome shotgun (WGS) entry which is preliminary data.</text>
</comment>
<evidence type="ECO:0000256" key="7">
    <source>
        <dbReference type="ARBA" id="ARBA00023237"/>
    </source>
</evidence>
<dbReference type="GO" id="GO:0015562">
    <property type="term" value="F:efflux transmembrane transporter activity"/>
    <property type="evidence" value="ECO:0007669"/>
    <property type="project" value="InterPro"/>
</dbReference>
<evidence type="ECO:0000313" key="10">
    <source>
        <dbReference type="Proteomes" id="UP000773614"/>
    </source>
</evidence>
<keyword evidence="7" id="KW-0998">Cell outer membrane</keyword>
<feature type="chain" id="PRO_5037040082" description="Outer membrane protein" evidence="8">
    <location>
        <begin position="26"/>
        <end position="456"/>
    </location>
</feature>
<evidence type="ECO:0000256" key="1">
    <source>
        <dbReference type="ARBA" id="ARBA00004442"/>
    </source>
</evidence>
<dbReference type="EMBL" id="SPKJ01000020">
    <property type="protein sequence ID" value="MYZ47706.1"/>
    <property type="molecule type" value="Genomic_DNA"/>
</dbReference>
<keyword evidence="10" id="KW-1185">Reference proteome</keyword>
<proteinExistence type="inferred from homology"/>
<comment type="subcellular location">
    <subcellularLocation>
        <location evidence="1">Cell outer membrane</location>
    </subcellularLocation>
</comment>
<keyword evidence="4" id="KW-1134">Transmembrane beta strand</keyword>
<dbReference type="Pfam" id="PF02321">
    <property type="entry name" value="OEP"/>
    <property type="match status" value="2"/>
</dbReference>
<dbReference type="PANTHER" id="PTHR30026:SF22">
    <property type="entry name" value="OUTER MEMBRANE EFFLUX PROTEIN"/>
    <property type="match status" value="1"/>
</dbReference>
<evidence type="ECO:0000256" key="8">
    <source>
        <dbReference type="SAM" id="SignalP"/>
    </source>
</evidence>
<evidence type="ECO:0000256" key="5">
    <source>
        <dbReference type="ARBA" id="ARBA00022692"/>
    </source>
</evidence>
<dbReference type="InterPro" id="IPR003423">
    <property type="entry name" value="OMP_efflux"/>
</dbReference>
<evidence type="ECO:0000313" key="9">
    <source>
        <dbReference type="EMBL" id="MYZ47706.1"/>
    </source>
</evidence>
<dbReference type="InterPro" id="IPR051906">
    <property type="entry name" value="TolC-like"/>
</dbReference>
<accession>A0A964WT94</accession>